<sequence length="88" mass="10266">MDDISRQEMKHLSERLDEVESAVEKLKVSVHNLNARISSKKHHHVKSHDKSRDKSNEKGPSKVSVKPPRPVYNSKHTRKEKKLHKKPE</sequence>
<dbReference type="EMBL" id="CAHIKZ030000038">
    <property type="protein sequence ID" value="CAE1143758.1"/>
    <property type="molecule type" value="Genomic_DNA"/>
</dbReference>
<feature type="compositionally biased region" description="Basic residues" evidence="1">
    <location>
        <begin position="75"/>
        <end position="88"/>
    </location>
</feature>
<proteinExistence type="predicted"/>
<dbReference type="Proteomes" id="UP000597762">
    <property type="component" value="Unassembled WGS sequence"/>
</dbReference>
<comment type="caution">
    <text evidence="2">The sequence shown here is derived from an EMBL/GenBank/DDBJ whole genome shotgun (WGS) entry which is preliminary data.</text>
</comment>
<dbReference type="AlphaFoldDB" id="A0A812AP44"/>
<organism evidence="2 3">
    <name type="scientific">Acanthosepion pharaonis</name>
    <name type="common">Pharaoh cuttlefish</name>
    <name type="synonym">Sepia pharaonis</name>
    <dbReference type="NCBI Taxonomy" id="158019"/>
    <lineage>
        <taxon>Eukaryota</taxon>
        <taxon>Metazoa</taxon>
        <taxon>Spiralia</taxon>
        <taxon>Lophotrochozoa</taxon>
        <taxon>Mollusca</taxon>
        <taxon>Cephalopoda</taxon>
        <taxon>Coleoidea</taxon>
        <taxon>Decapodiformes</taxon>
        <taxon>Sepiida</taxon>
        <taxon>Sepiina</taxon>
        <taxon>Sepiidae</taxon>
        <taxon>Acanthosepion</taxon>
    </lineage>
</organism>
<accession>A0A812AP44</accession>
<gene>
    <name evidence="2" type="ORF">SPHA_1371</name>
</gene>
<name>A0A812AP44_ACAPH</name>
<reference evidence="2" key="1">
    <citation type="submission" date="2021-01" db="EMBL/GenBank/DDBJ databases">
        <authorList>
            <person name="Li R."/>
            <person name="Bekaert M."/>
        </authorList>
    </citation>
    <scope>NUCLEOTIDE SEQUENCE</scope>
    <source>
        <strain evidence="2">Farmed</strain>
    </source>
</reference>
<evidence type="ECO:0000256" key="1">
    <source>
        <dbReference type="SAM" id="MobiDB-lite"/>
    </source>
</evidence>
<keyword evidence="3" id="KW-1185">Reference proteome</keyword>
<evidence type="ECO:0000313" key="2">
    <source>
        <dbReference type="EMBL" id="CAE1143758.1"/>
    </source>
</evidence>
<feature type="region of interest" description="Disordered" evidence="1">
    <location>
        <begin position="33"/>
        <end position="88"/>
    </location>
</feature>
<protein>
    <submittedName>
        <fullName evidence="2">Uncharacterized protein</fullName>
    </submittedName>
</protein>
<feature type="compositionally biased region" description="Basic and acidic residues" evidence="1">
    <location>
        <begin position="48"/>
        <end position="60"/>
    </location>
</feature>
<evidence type="ECO:0000313" key="3">
    <source>
        <dbReference type="Proteomes" id="UP000597762"/>
    </source>
</evidence>
<feature type="compositionally biased region" description="Basic residues" evidence="1">
    <location>
        <begin position="38"/>
        <end position="47"/>
    </location>
</feature>